<dbReference type="InterPro" id="IPR029063">
    <property type="entry name" value="SAM-dependent_MTases_sf"/>
</dbReference>
<keyword evidence="3" id="KW-0378">Hydrolase</keyword>
<dbReference type="InterPro" id="IPR041045">
    <property type="entry name" value="LPD25"/>
</dbReference>
<feature type="region of interest" description="Disordered" evidence="1">
    <location>
        <begin position="2656"/>
        <end position="2683"/>
    </location>
</feature>
<dbReference type="Gene3D" id="3.40.50.300">
    <property type="entry name" value="P-loop containing nucleotide triphosphate hydrolases"/>
    <property type="match status" value="2"/>
</dbReference>
<proteinExistence type="predicted"/>
<dbReference type="Pfam" id="PF02384">
    <property type="entry name" value="N6_Mtase"/>
    <property type="match status" value="1"/>
</dbReference>
<dbReference type="PANTHER" id="PTHR41313">
    <property type="entry name" value="ADENINE-SPECIFIC METHYLTRANSFERASE"/>
    <property type="match status" value="1"/>
</dbReference>
<dbReference type="InterPro" id="IPR001650">
    <property type="entry name" value="Helicase_C-like"/>
</dbReference>
<dbReference type="InterPro" id="IPR027417">
    <property type="entry name" value="P-loop_NTPase"/>
</dbReference>
<dbReference type="InterPro" id="IPR052933">
    <property type="entry name" value="DNA_Protect_Modify"/>
</dbReference>
<reference evidence="3" key="1">
    <citation type="submission" date="2020-08" db="EMBL/GenBank/DDBJ databases">
        <title>Genome public.</title>
        <authorList>
            <person name="Liu C."/>
            <person name="Sun Q."/>
        </authorList>
    </citation>
    <scope>NUCLEOTIDE SEQUENCE</scope>
    <source>
        <strain evidence="3">NSJ-40</strain>
    </source>
</reference>
<dbReference type="PROSITE" id="PS51257">
    <property type="entry name" value="PROKAR_LIPOPROTEIN"/>
    <property type="match status" value="1"/>
</dbReference>
<keyword evidence="3" id="KW-0067">ATP-binding</keyword>
<dbReference type="CDD" id="cd02440">
    <property type="entry name" value="AdoMet_MTases"/>
    <property type="match status" value="1"/>
</dbReference>
<dbReference type="Proteomes" id="UP000651482">
    <property type="component" value="Unassembled WGS sequence"/>
</dbReference>
<dbReference type="GO" id="GO:0003677">
    <property type="term" value="F:DNA binding"/>
    <property type="evidence" value="ECO:0007669"/>
    <property type="project" value="InterPro"/>
</dbReference>
<dbReference type="GO" id="GO:0004386">
    <property type="term" value="F:helicase activity"/>
    <property type="evidence" value="ECO:0007669"/>
    <property type="project" value="UniProtKB-KW"/>
</dbReference>
<feature type="compositionally biased region" description="Basic and acidic residues" evidence="1">
    <location>
        <begin position="2673"/>
        <end position="2683"/>
    </location>
</feature>
<organism evidence="3 4">
    <name type="scientific">Yeguia hominis</name>
    <dbReference type="NCBI Taxonomy" id="2763662"/>
    <lineage>
        <taxon>Bacteria</taxon>
        <taxon>Bacillati</taxon>
        <taxon>Bacillota</taxon>
        <taxon>Clostridia</taxon>
        <taxon>Eubacteriales</taxon>
        <taxon>Yeguiaceae</taxon>
        <taxon>Yeguia</taxon>
    </lineage>
</organism>
<name>A0A926DAT1_9FIRM</name>
<dbReference type="SUPFAM" id="SSF52540">
    <property type="entry name" value="P-loop containing nucleoside triphosphate hydrolases"/>
    <property type="match status" value="2"/>
</dbReference>
<feature type="compositionally biased region" description="Basic and acidic residues" evidence="1">
    <location>
        <begin position="272"/>
        <end position="284"/>
    </location>
</feature>
<evidence type="ECO:0000313" key="4">
    <source>
        <dbReference type="Proteomes" id="UP000651482"/>
    </source>
</evidence>
<dbReference type="Gene3D" id="3.40.50.150">
    <property type="entry name" value="Vaccinia Virus protein VP39"/>
    <property type="match status" value="1"/>
</dbReference>
<accession>A0A926DAT1</accession>
<evidence type="ECO:0000313" key="3">
    <source>
        <dbReference type="EMBL" id="MBC8534472.1"/>
    </source>
</evidence>
<dbReference type="SMART" id="SM00490">
    <property type="entry name" value="HELICc"/>
    <property type="match status" value="1"/>
</dbReference>
<dbReference type="GO" id="GO:0005524">
    <property type="term" value="F:ATP binding"/>
    <property type="evidence" value="ECO:0007669"/>
    <property type="project" value="InterPro"/>
</dbReference>
<keyword evidence="3" id="KW-0547">Nucleotide-binding</keyword>
<dbReference type="EMBL" id="JACRSN010000017">
    <property type="protein sequence ID" value="MBC8534472.1"/>
    <property type="molecule type" value="Genomic_DNA"/>
</dbReference>
<gene>
    <name evidence="3" type="ORF">IAG03_10835</name>
</gene>
<dbReference type="InterPro" id="IPR003356">
    <property type="entry name" value="DNA_methylase_A-5"/>
</dbReference>
<feature type="region of interest" description="Disordered" evidence="1">
    <location>
        <begin position="259"/>
        <end position="297"/>
    </location>
</feature>
<keyword evidence="4" id="KW-1185">Reference proteome</keyword>
<protein>
    <submittedName>
        <fullName evidence="3">DEAD/DEAH box helicase family protein</fullName>
    </submittedName>
</protein>
<dbReference type="Pfam" id="PF04851">
    <property type="entry name" value="ResIII"/>
    <property type="match status" value="1"/>
</dbReference>
<dbReference type="PRINTS" id="PR00507">
    <property type="entry name" value="N12N6MTFRASE"/>
</dbReference>
<evidence type="ECO:0000256" key="1">
    <source>
        <dbReference type="SAM" id="MobiDB-lite"/>
    </source>
</evidence>
<dbReference type="InterPro" id="IPR014001">
    <property type="entry name" value="Helicase_ATP-bd"/>
</dbReference>
<sequence length="2683" mass="306242">MAAKYQLITELYRRTGITVAKNPQAWQSFLAAACRNYKCRFDEQLLIYAQRPDAIAVAELDTWNKRFKRWVNKDSKGIAVFDPKGRRNTLKYYFDVSDTHDGYYGSRPVPIWQMNGRYEQAVIERLSDRFGNTESTDLASALTETAKNAVEDNLQDYFSQLKGFTRDSFLEELDDLNVEVCYRRLVTNSVAFMLMSRCGLDANEHFDREDFEGIINFNTPATINALGIATSDISEMALKEISLAIQNLQIAEKDANRTFVPESKSQYNKGRIQPERSENNERNHLQQAGRLSYSRPDITDRARNSAWQIRTDAQELSGAAQASDLSQSADIGQTERASVSDRTDSTPEVGASDEAAFSRTGRNGGTERESPDAVGTENEQHPQPSGESDYDRADLQVSIANADEVKVNLPTVEEQIEMIAEAEDEKSSAFAVSQEDIDSVLTRGSGFQDGKYRIYRQFQKYEDSKSNIAFLKKEYGTGGGTHLYPDGTNGGEWHDGKGIGIEKHGSYTNPDLRLSWSKVEKRLRELIKANRYLNPKEKDHYADYLESVSAPQYEVDAQRKMARQRFIDAHRDLPPADKRDTLALRLSDFIRDLDGYEKDLLSNVERSDLADVTAEQMEQHLSDPATVQQLLDFLTQIQWKTTSVFSRSNAWKFSEELRELYPLRYLYNEGDVVYIGADKYEITDFDENAVSLRNAEFPLFGKEYSREDFEKKLKENPANDHLKVVVTEKQRTEAPSEKNPDGIQFSIGFSEHPAFYDRQLNDRYTDLSFALGNKLLGVLDEKQHRERESKEIGWYHKTDFEITATVGGEDFHYEGRFDIGDGEGDLIAHIKNYYDYCLSPQCPFIPEWKRQGEDYYRERMESLRLGRDVFIPFLEQNTELTPEDEKLLSEIMVTESDWYRKAKEPERPSAADEMIAYAEKVASEYESEPQEERFEILMTSDAFPDPEDVYAIWDNIREKYYADDYGKILTYPTEDAANEGLAAVKKAVADKEAEEWLYVERAKQGLDPVPTQDNADLIGKEITIDNRKYVVESVGRISGDVSLRDITFQNSTGFPINRVEKIGYIQSLLEQAKAELPTEEKTEAPAVLSADRHNFRITDDTLGVGGAKEKFRNNMAAINLLHELEIENRLATPEEQEILSRYVGWGGLSMVFDEHNAAWADEFKELYASLSPEEYNAAMESTLTAFYTPPVVIKAMYEALDRLGFSQGNILEPSCGTGNFFGLLPESMAGSKLHGVELDPLTGKIAKQLYQKANIAIEGFEKTKLPDDHFDVVIGNVPFGEIRVNDSRYNAQKFLIHDYFFAKALDKVRAGGVVMFITSKGTMDKASPEVRKYIAQRAELLGAIRLPDNTFRANAGTEVTSDILILQKRDRVIDVEPDWVYLDTDENGVTMNSYFVQHPEMVLGQMRLESTRFGKSEPACKAYEDKSLSELLHDAVQRINGEITELDNEIDQISDEQDTSIPADPNVRNFSFALIDSKVYFRENDRMTPATVSMTAENRIKGLIEIRDCVRRLIEYQTEDYPEEMIRTEQENLNRLYDSYTEKYGLINSRGNYLAFASDESYFLLCSLEVLDDEGNFKRKADMFTKRTIKPHREVTSVETSSEALALSIGEKARVDLPYMEQLTGKTQDELVKDLHGVIFKVPNSEPVSYAAADEYLSGNVRTKLIIAQAAAKDDPELAVNVEALKQVIPKDLSAAEISVRLGTTWIPQEDIQQFVMELLTPSQYARGKIKVRYTEFNGDWFIEDKSSDFDNVKANSTYGTKRASAYRIIEDTLNLRDVRIFDYVYDEHGNKKAVFNAKETTATQAKQEATKQAFADWIWKDPERRNRLVRYYNDTFNCIRPREYDGSHITFGGISPEITLRPHQVNAIAHILYGGNTLLAHKVGAGKTFEMVAAAQESKRLGLCQKSMFVVPNHLVGQWASEYLRLYPSANILVTTKQDFETGNRKKFCGRIATGDYDAVIIGHSQFEKIPMSVERQKMQLEKQLFDIERGIEDVQASKGEQFTVKQLMKTRKSIKAKLDKLNDTKRKDTVIDFEQLGVDRLFIDESHFYKNLYLYTKMRRVGGIAQTEAQKSSDLFMKCRYLDEITGNRGTIFATGTPVSNSMVELYSVQRYLQYDTLVQNGLQHFDSWASTFGETITALELAPEGSSYRPKTRFAKFHNLPELMQMFREVADIQTADMLKLPVPKVNYRNIKVAPSEIQTEMVASLAKRAEKVRDRLVEPYIDNMLKITNDGRKLALDQRLIDPMLPDFENSKVNACVDNVYRIWTENADTRATQLVFCDLSTPKNDGTFNVYDDIRTKLTDRGIPAEQIRFIHEATTDAQKKELFAKVRSGEVRVLLGSTPKMGAGTNVQDRLKAIHNLDCPWRPSDLEQRQGRIERQGNMFPEVEVYRYVTEQTFDAYLYQLVESKQKFISQIMTSKSPVRSAEDVDEVALSFAEVKMLATGDERFKEKMDLDIQVSKLRVLKQSYLSEHYDLEDRILKFYPQTIKEYEERIAGYESDTALAEQHKPQGEDKFCPMTIKGVTFTEKAAAGEMLLAVCKENTLANPVEIGSYRGFRMEVYYDTLNTHYCLNLCGKAKHKVELGSDALGNLTRIENELAKIPVKLEVAKTKRTETVEQLQTAKAEVEKPFAFEDELREKTERLNALNIELNLNEKDRSVMDTEPDQSEEQPERKCANRER</sequence>
<dbReference type="Pfam" id="PF18840">
    <property type="entry name" value="LPD25"/>
    <property type="match status" value="1"/>
</dbReference>
<feature type="domain" description="Helicase C-terminal" evidence="2">
    <location>
        <begin position="2268"/>
        <end position="2426"/>
    </location>
</feature>
<dbReference type="Pfam" id="PF00271">
    <property type="entry name" value="Helicase_C"/>
    <property type="match status" value="1"/>
</dbReference>
<dbReference type="SUPFAM" id="SSF53335">
    <property type="entry name" value="S-adenosyl-L-methionine-dependent methyltransferases"/>
    <property type="match status" value="1"/>
</dbReference>
<dbReference type="GO" id="GO:0008170">
    <property type="term" value="F:N-methyltransferase activity"/>
    <property type="evidence" value="ECO:0007669"/>
    <property type="project" value="InterPro"/>
</dbReference>
<feature type="region of interest" description="Disordered" evidence="1">
    <location>
        <begin position="318"/>
        <end position="391"/>
    </location>
</feature>
<keyword evidence="3" id="KW-0347">Helicase</keyword>
<dbReference type="PROSITE" id="PS51194">
    <property type="entry name" value="HELICASE_CTER"/>
    <property type="match status" value="1"/>
</dbReference>
<dbReference type="PANTHER" id="PTHR41313:SF1">
    <property type="entry name" value="DNA METHYLASE ADENINE-SPECIFIC DOMAIN-CONTAINING PROTEIN"/>
    <property type="match status" value="1"/>
</dbReference>
<comment type="caution">
    <text evidence="3">The sequence shown here is derived from an EMBL/GenBank/DDBJ whole genome shotgun (WGS) entry which is preliminary data.</text>
</comment>
<dbReference type="InterPro" id="IPR006935">
    <property type="entry name" value="Helicase/UvrB_N"/>
</dbReference>
<dbReference type="SMART" id="SM00487">
    <property type="entry name" value="DEXDc"/>
    <property type="match status" value="1"/>
</dbReference>
<dbReference type="GO" id="GO:0016787">
    <property type="term" value="F:hydrolase activity"/>
    <property type="evidence" value="ECO:0007669"/>
    <property type="project" value="InterPro"/>
</dbReference>
<feature type="compositionally biased region" description="Low complexity" evidence="1">
    <location>
        <begin position="318"/>
        <end position="330"/>
    </location>
</feature>
<evidence type="ECO:0000259" key="2">
    <source>
        <dbReference type="PROSITE" id="PS51194"/>
    </source>
</evidence>